<gene>
    <name evidence="1" type="ORF">NITINOP_0021</name>
</gene>
<dbReference type="Proteomes" id="UP000066284">
    <property type="component" value="Chromosome 1"/>
</dbReference>
<dbReference type="STRING" id="1715989.NITINOP_0021"/>
<evidence type="ECO:0000313" key="1">
    <source>
        <dbReference type="EMBL" id="CUQ64998.1"/>
    </source>
</evidence>
<sequence>MFKIKKKPEKSKPIVLYNIVEDYSDFDAPGNVTVCAMTFPEDLEAHAKILSESYDVPLDAMTTLLREGGVYVYPQAGGLLTRGLFACVIDRSGASPKQTFVLDLVQFAEAEQLSRARGVTLEEAATLVFQSTLPKDLQERLRSKNLGLDYRTLDHAVAKGGDIKYIDFRKDWSPHFKRLCIMPDGRLVETGGLREFAELHGITMEQAKTLIEEGGVLEVNGEALACQIVNGRPAVARFGAANYAKAKRLAKEKKLHLMDALSEVGFSDPTMMRGLARRHMTGR</sequence>
<keyword evidence="2" id="KW-1185">Reference proteome</keyword>
<organism evidence="1 2">
    <name type="scientific">Candidatus Nitrospira inopinata</name>
    <dbReference type="NCBI Taxonomy" id="1715989"/>
    <lineage>
        <taxon>Bacteria</taxon>
        <taxon>Pseudomonadati</taxon>
        <taxon>Nitrospirota</taxon>
        <taxon>Nitrospiria</taxon>
        <taxon>Nitrospirales</taxon>
        <taxon>Nitrospiraceae</taxon>
        <taxon>Nitrospira</taxon>
    </lineage>
</organism>
<reference evidence="2" key="1">
    <citation type="submission" date="2015-09" db="EMBL/GenBank/DDBJ databases">
        <authorList>
            <person name="Daims H."/>
        </authorList>
    </citation>
    <scope>NUCLEOTIDE SEQUENCE [LARGE SCALE GENOMIC DNA]</scope>
</reference>
<dbReference type="RefSeq" id="WP_062481550.1">
    <property type="nucleotide sequence ID" value="NZ_LN885086.1"/>
</dbReference>
<evidence type="ECO:0000313" key="2">
    <source>
        <dbReference type="Proteomes" id="UP000066284"/>
    </source>
</evidence>
<name>A0A0S4KRI8_9BACT</name>
<accession>A0A0S4KRI8</accession>
<dbReference type="AlphaFoldDB" id="A0A0S4KRI8"/>
<protein>
    <submittedName>
        <fullName evidence="1">Uncharacterized protein</fullName>
    </submittedName>
</protein>
<proteinExistence type="predicted"/>
<dbReference type="EMBL" id="LN885086">
    <property type="protein sequence ID" value="CUQ64998.1"/>
    <property type="molecule type" value="Genomic_DNA"/>
</dbReference>
<dbReference type="OrthoDB" id="9773277at2"/>
<dbReference type="KEGG" id="nio:NITINOP_0021"/>